<dbReference type="InterPro" id="IPR008972">
    <property type="entry name" value="Cupredoxin"/>
</dbReference>
<keyword evidence="3" id="KW-1185">Reference proteome</keyword>
<dbReference type="InterPro" id="IPR052953">
    <property type="entry name" value="Ser-rich/MCO-related"/>
</dbReference>
<dbReference type="EMBL" id="ML213505">
    <property type="protein sequence ID" value="TFK54926.1"/>
    <property type="molecule type" value="Genomic_DNA"/>
</dbReference>
<dbReference type="PANTHER" id="PTHR34883:SF15">
    <property type="entry name" value="EXTRACELLULAR SERINE-RICH PROTEIN"/>
    <property type="match status" value="1"/>
</dbReference>
<evidence type="ECO:0000313" key="3">
    <source>
        <dbReference type="Proteomes" id="UP000305948"/>
    </source>
</evidence>
<evidence type="ECO:0008006" key="4">
    <source>
        <dbReference type="Google" id="ProtNLM"/>
    </source>
</evidence>
<dbReference type="AlphaFoldDB" id="A0A5C3NEN3"/>
<dbReference type="Proteomes" id="UP000305948">
    <property type="component" value="Unassembled WGS sequence"/>
</dbReference>
<accession>A0A5C3NEN3</accession>
<organism evidence="2 3">
    <name type="scientific">Heliocybe sulcata</name>
    <dbReference type="NCBI Taxonomy" id="5364"/>
    <lineage>
        <taxon>Eukaryota</taxon>
        <taxon>Fungi</taxon>
        <taxon>Dikarya</taxon>
        <taxon>Basidiomycota</taxon>
        <taxon>Agaricomycotina</taxon>
        <taxon>Agaricomycetes</taxon>
        <taxon>Gloeophyllales</taxon>
        <taxon>Gloeophyllaceae</taxon>
        <taxon>Heliocybe</taxon>
    </lineage>
</organism>
<feature type="region of interest" description="Disordered" evidence="1">
    <location>
        <begin position="262"/>
        <end position="290"/>
    </location>
</feature>
<reference evidence="2 3" key="1">
    <citation type="journal article" date="2019" name="Nat. Ecol. Evol.">
        <title>Megaphylogeny resolves global patterns of mushroom evolution.</title>
        <authorList>
            <person name="Varga T."/>
            <person name="Krizsan K."/>
            <person name="Foldi C."/>
            <person name="Dima B."/>
            <person name="Sanchez-Garcia M."/>
            <person name="Sanchez-Ramirez S."/>
            <person name="Szollosi G.J."/>
            <person name="Szarkandi J.G."/>
            <person name="Papp V."/>
            <person name="Albert L."/>
            <person name="Andreopoulos W."/>
            <person name="Angelini C."/>
            <person name="Antonin V."/>
            <person name="Barry K.W."/>
            <person name="Bougher N.L."/>
            <person name="Buchanan P."/>
            <person name="Buyck B."/>
            <person name="Bense V."/>
            <person name="Catcheside P."/>
            <person name="Chovatia M."/>
            <person name="Cooper J."/>
            <person name="Damon W."/>
            <person name="Desjardin D."/>
            <person name="Finy P."/>
            <person name="Geml J."/>
            <person name="Haridas S."/>
            <person name="Hughes K."/>
            <person name="Justo A."/>
            <person name="Karasinski D."/>
            <person name="Kautmanova I."/>
            <person name="Kiss B."/>
            <person name="Kocsube S."/>
            <person name="Kotiranta H."/>
            <person name="LaButti K.M."/>
            <person name="Lechner B.E."/>
            <person name="Liimatainen K."/>
            <person name="Lipzen A."/>
            <person name="Lukacs Z."/>
            <person name="Mihaltcheva S."/>
            <person name="Morgado L.N."/>
            <person name="Niskanen T."/>
            <person name="Noordeloos M.E."/>
            <person name="Ohm R.A."/>
            <person name="Ortiz-Santana B."/>
            <person name="Ovrebo C."/>
            <person name="Racz N."/>
            <person name="Riley R."/>
            <person name="Savchenko A."/>
            <person name="Shiryaev A."/>
            <person name="Soop K."/>
            <person name="Spirin V."/>
            <person name="Szebenyi C."/>
            <person name="Tomsovsky M."/>
            <person name="Tulloss R.E."/>
            <person name="Uehling J."/>
            <person name="Grigoriev I.V."/>
            <person name="Vagvolgyi C."/>
            <person name="Papp T."/>
            <person name="Martin F.M."/>
            <person name="Miettinen O."/>
            <person name="Hibbett D.S."/>
            <person name="Nagy L.G."/>
        </authorList>
    </citation>
    <scope>NUCLEOTIDE SEQUENCE [LARGE SCALE GENOMIC DNA]</scope>
    <source>
        <strain evidence="2 3">OMC1185</strain>
    </source>
</reference>
<dbReference type="STRING" id="5364.A0A5C3NEN3"/>
<protein>
    <recommendedName>
        <fullName evidence="4">Phytocyanin domain-containing protein</fullName>
    </recommendedName>
</protein>
<sequence>MSYATASYGSGSSNWGGSGYQDCVNQCIASFGTPASYMPTATASSEMGSSGSGATHTVIVAPTQGVLRYVPFMVNASVGDTIKFMWGANNHTVTKGTSLGVCNKSENALFASGEHDKDFVFTQVVNDTNPTFFYCATPGHCEKGMFGIINPPMAGASSETSVASMMTSMMANNSDISAMWSYTKNKTAGNPAAAAWGGGADMSNMPSWAQQAMVENVLYTRLALAANPETLQSDGSVNLSAGGDAPLMFPTDITAALSNAAASPSTSSASSPKTATSASASPSPSQMSGARSVASSGAAVALTAGLAAFFLL</sequence>
<proteinExistence type="predicted"/>
<evidence type="ECO:0000313" key="2">
    <source>
        <dbReference type="EMBL" id="TFK54926.1"/>
    </source>
</evidence>
<gene>
    <name evidence="2" type="ORF">OE88DRAFT_1623071</name>
</gene>
<dbReference type="PANTHER" id="PTHR34883">
    <property type="entry name" value="SERINE-RICH PROTEIN, PUTATIVE-RELATED-RELATED"/>
    <property type="match status" value="1"/>
</dbReference>
<dbReference type="Gene3D" id="2.60.40.420">
    <property type="entry name" value="Cupredoxins - blue copper proteins"/>
    <property type="match status" value="1"/>
</dbReference>
<evidence type="ECO:0000256" key="1">
    <source>
        <dbReference type="SAM" id="MobiDB-lite"/>
    </source>
</evidence>
<dbReference type="SUPFAM" id="SSF49503">
    <property type="entry name" value="Cupredoxins"/>
    <property type="match status" value="1"/>
</dbReference>
<name>A0A5C3NEN3_9AGAM</name>
<dbReference type="OrthoDB" id="2331100at2759"/>